<evidence type="ECO:0000256" key="3">
    <source>
        <dbReference type="ARBA" id="ARBA00023163"/>
    </source>
</evidence>
<name>A0A5B7WVY3_9MICC</name>
<sequence>MSASSLYNHVGGKDEIIELMRGQAMSRVQLPEAPGGHWRETLRLIAVSYFESYSRHPRLIPLFTSHTVRDRTTLRVYDALAQTLAGAGFDPAARLTAITIIDSFVLGSALDAAAPDEVWAADVDSSASFTEALEEGLGSAERAEQTFGQGLDIILAGLEARVSARG</sequence>
<keyword evidence="3" id="KW-0804">Transcription</keyword>
<dbReference type="PRINTS" id="PR00400">
    <property type="entry name" value="TETREPRESSOR"/>
</dbReference>
<organism evidence="5 6">
    <name type="scientific">Glutamicibacter creatinolyticus</name>
    <dbReference type="NCBI Taxonomy" id="162496"/>
    <lineage>
        <taxon>Bacteria</taxon>
        <taxon>Bacillati</taxon>
        <taxon>Actinomycetota</taxon>
        <taxon>Actinomycetes</taxon>
        <taxon>Micrococcales</taxon>
        <taxon>Micrococcaceae</taxon>
        <taxon>Glutamicibacter</taxon>
    </lineage>
</organism>
<dbReference type="GO" id="GO:0045892">
    <property type="term" value="P:negative regulation of DNA-templated transcription"/>
    <property type="evidence" value="ECO:0007669"/>
    <property type="project" value="InterPro"/>
</dbReference>
<dbReference type="Gene3D" id="1.10.357.10">
    <property type="entry name" value="Tetracycline Repressor, domain 2"/>
    <property type="match status" value="1"/>
</dbReference>
<evidence type="ECO:0000313" key="5">
    <source>
        <dbReference type="EMBL" id="QCY48286.1"/>
    </source>
</evidence>
<dbReference type="Proteomes" id="UP000307000">
    <property type="component" value="Chromosome"/>
</dbReference>
<dbReference type="GO" id="GO:0046677">
    <property type="term" value="P:response to antibiotic"/>
    <property type="evidence" value="ECO:0007669"/>
    <property type="project" value="InterPro"/>
</dbReference>
<proteinExistence type="predicted"/>
<dbReference type="AlphaFoldDB" id="A0A5B7WVY3"/>
<dbReference type="InterPro" id="IPR003012">
    <property type="entry name" value="Tet_transcr_reg_TetR"/>
</dbReference>
<gene>
    <name evidence="5" type="ORF">GcLGCM259_2579</name>
</gene>
<keyword evidence="6" id="KW-1185">Reference proteome</keyword>
<protein>
    <recommendedName>
        <fullName evidence="4">Tetracycline repressor TetR C-terminal domain-containing protein</fullName>
    </recommendedName>
</protein>
<dbReference type="EMBL" id="CP034412">
    <property type="protein sequence ID" value="QCY48286.1"/>
    <property type="molecule type" value="Genomic_DNA"/>
</dbReference>
<dbReference type="Pfam" id="PF02909">
    <property type="entry name" value="TetR_C_1"/>
    <property type="match status" value="1"/>
</dbReference>
<evidence type="ECO:0000313" key="6">
    <source>
        <dbReference type="Proteomes" id="UP000307000"/>
    </source>
</evidence>
<evidence type="ECO:0000256" key="1">
    <source>
        <dbReference type="ARBA" id="ARBA00022491"/>
    </source>
</evidence>
<dbReference type="KEGG" id="gcr:GcLGCM259_2579"/>
<keyword evidence="2" id="KW-0805">Transcription regulation</keyword>
<evidence type="ECO:0000256" key="2">
    <source>
        <dbReference type="ARBA" id="ARBA00023015"/>
    </source>
</evidence>
<evidence type="ECO:0000259" key="4">
    <source>
        <dbReference type="Pfam" id="PF02909"/>
    </source>
</evidence>
<dbReference type="SUPFAM" id="SSF48498">
    <property type="entry name" value="Tetracyclin repressor-like, C-terminal domain"/>
    <property type="match status" value="1"/>
</dbReference>
<accession>A0A5B7WVY3</accession>
<dbReference type="RefSeq" id="WP_217496534.1">
    <property type="nucleotide sequence ID" value="NZ_CP034412.1"/>
</dbReference>
<feature type="domain" description="Tetracycline repressor TetR C-terminal" evidence="4">
    <location>
        <begin position="30"/>
        <end position="161"/>
    </location>
</feature>
<dbReference type="InterPro" id="IPR004111">
    <property type="entry name" value="Repressor_TetR_C"/>
</dbReference>
<reference evidence="5 6" key="1">
    <citation type="submission" date="2018-12" db="EMBL/GenBank/DDBJ databases">
        <title>Complete Genome Sequence of Glutamicibacter creatinolyticus strain LGCM259,isolated from an abscess of a 12-year-old mare in Italy.</title>
        <authorList>
            <person name="Santos R.G."/>
            <person name="Silva A.L."/>
            <person name="Seyffert N."/>
            <person name="Castro T.L.P."/>
            <person name="Attili A.R."/>
            <person name="Rifici C."/>
            <person name="Mazzullo G."/>
            <person name="Brenig B."/>
            <person name="Venanzi F."/>
            <person name="Azevedo V."/>
        </authorList>
    </citation>
    <scope>NUCLEOTIDE SEQUENCE [LARGE SCALE GENOMIC DNA]</scope>
    <source>
        <strain evidence="5 6">LGCM 259</strain>
    </source>
</reference>
<dbReference type="InterPro" id="IPR036271">
    <property type="entry name" value="Tet_transcr_reg_TetR-rel_C_sf"/>
</dbReference>
<keyword evidence="1" id="KW-0678">Repressor</keyword>